<comment type="subcellular location">
    <subcellularLocation>
        <location evidence="12">Cell membrane</location>
        <topology evidence="12">Peripheral membrane protein</topology>
        <orientation evidence="12">Cytoplasmic side</orientation>
    </subcellularLocation>
    <subcellularLocation>
        <location evidence="12">Cytoplasm</location>
    </subcellularLocation>
    <subcellularLocation>
        <location evidence="1">Membrane</location>
        <topology evidence="1">Peripheral membrane protein</topology>
    </subcellularLocation>
    <text evidence="12">Distribution is 50-50.</text>
</comment>
<dbReference type="GO" id="GO:0065002">
    <property type="term" value="P:intracellular protein transmembrane transport"/>
    <property type="evidence" value="ECO:0007669"/>
    <property type="project" value="UniProtKB-UniRule"/>
</dbReference>
<dbReference type="RefSeq" id="WP_066398091.1">
    <property type="nucleotide sequence ID" value="NZ_CP015378.1"/>
</dbReference>
<proteinExistence type="inferred from homology"/>
<dbReference type="KEGG" id="fpn:ABE65_018225"/>
<dbReference type="GO" id="GO:0043952">
    <property type="term" value="P:protein transport by the Sec complex"/>
    <property type="evidence" value="ECO:0007669"/>
    <property type="project" value="TreeGrafter"/>
</dbReference>
<feature type="binding site" evidence="12">
    <location>
        <position position="84"/>
    </location>
    <ligand>
        <name>ATP</name>
        <dbReference type="ChEBI" id="CHEBI:30616"/>
    </ligand>
</feature>
<evidence type="ECO:0000256" key="12">
    <source>
        <dbReference type="HAMAP-Rule" id="MF_01382"/>
    </source>
</evidence>
<evidence type="ECO:0000259" key="16">
    <source>
        <dbReference type="PROSITE" id="PS51196"/>
    </source>
</evidence>
<feature type="domain" description="Helicase ATP-binding" evidence="14">
    <location>
        <begin position="86"/>
        <end position="243"/>
    </location>
</feature>
<dbReference type="NCBIfam" id="NF006630">
    <property type="entry name" value="PRK09200.1"/>
    <property type="match status" value="1"/>
</dbReference>
<dbReference type="PRINTS" id="PR00906">
    <property type="entry name" value="SECA"/>
</dbReference>
<evidence type="ECO:0000313" key="17">
    <source>
        <dbReference type="EMBL" id="ANC78627.1"/>
    </source>
</evidence>
<reference evidence="17 18" key="1">
    <citation type="submission" date="2016-04" db="EMBL/GenBank/DDBJ databases">
        <title>Complete genome sequence of Fictibacillus phosphorivorans G25-29, a strain toxic to nematodes.</title>
        <authorList>
            <person name="Zheng Z."/>
        </authorList>
    </citation>
    <scope>NUCLEOTIDE SEQUENCE [LARGE SCALE GENOMIC DNA]</scope>
    <source>
        <strain evidence="17 18">G25-29</strain>
    </source>
</reference>
<keyword evidence="10 12" id="KW-0811">Translocation</keyword>
<dbReference type="NCBIfam" id="TIGR04397">
    <property type="entry name" value="SecA2_Bac_anthr"/>
    <property type="match status" value="1"/>
</dbReference>
<feature type="binding site" evidence="12">
    <location>
        <begin position="102"/>
        <end position="106"/>
    </location>
    <ligand>
        <name>ATP</name>
        <dbReference type="ChEBI" id="CHEBI:30616"/>
    </ligand>
</feature>
<dbReference type="InterPro" id="IPR011130">
    <property type="entry name" value="SecA_preprotein_X-link_dom"/>
</dbReference>
<dbReference type="PROSITE" id="PS51192">
    <property type="entry name" value="HELICASE_ATP_BIND_1"/>
    <property type="match status" value="1"/>
</dbReference>
<keyword evidence="6 12" id="KW-0547">Nucleotide-binding</keyword>
<dbReference type="STRING" id="1221500.ABE65_018225"/>
<keyword evidence="18" id="KW-1185">Reference proteome</keyword>
<dbReference type="Pfam" id="PF07516">
    <property type="entry name" value="SecA_SW"/>
    <property type="match status" value="1"/>
</dbReference>
<evidence type="ECO:0000313" key="18">
    <source>
        <dbReference type="Proteomes" id="UP000076623"/>
    </source>
</evidence>
<dbReference type="PROSITE" id="PS51194">
    <property type="entry name" value="HELICASE_CTER"/>
    <property type="match status" value="1"/>
</dbReference>
<dbReference type="InterPro" id="IPR000185">
    <property type="entry name" value="SecA"/>
</dbReference>
<comment type="subunit">
    <text evidence="12">Monomer and homodimer. Part of the essential Sec protein translocation apparatus which comprises SecA, SecYEG and auxiliary proteins SecDF. Other proteins may also be involved.</text>
</comment>
<dbReference type="Gene3D" id="3.90.1440.10">
    <property type="entry name" value="SecA, preprotein cross-linking domain"/>
    <property type="match status" value="1"/>
</dbReference>
<dbReference type="PANTHER" id="PTHR30612:SF0">
    <property type="entry name" value="CHLOROPLAST PROTEIN-TRANSPORTING ATPASE"/>
    <property type="match status" value="1"/>
</dbReference>
<dbReference type="InterPro" id="IPR014018">
    <property type="entry name" value="SecA_motor_DEAD"/>
</dbReference>
<dbReference type="InterPro" id="IPR044722">
    <property type="entry name" value="SecA_SF2_C"/>
</dbReference>
<comment type="similarity">
    <text evidence="2 12 13">Belongs to the SecA family.</text>
</comment>
<dbReference type="Gene3D" id="1.10.3060.10">
    <property type="entry name" value="Helical scaffold and wing domains of SecA"/>
    <property type="match status" value="1"/>
</dbReference>
<dbReference type="EMBL" id="CP015378">
    <property type="protein sequence ID" value="ANC78627.1"/>
    <property type="molecule type" value="Genomic_DNA"/>
</dbReference>
<dbReference type="SUPFAM" id="SSF81886">
    <property type="entry name" value="Helical scaffold and wing domains of SecA"/>
    <property type="match status" value="1"/>
</dbReference>
<dbReference type="InterPro" id="IPR011116">
    <property type="entry name" value="SecA_Wing/Scaffold"/>
</dbReference>
<dbReference type="GO" id="GO:0005829">
    <property type="term" value="C:cytosol"/>
    <property type="evidence" value="ECO:0007669"/>
    <property type="project" value="TreeGrafter"/>
</dbReference>
<comment type="catalytic activity">
    <reaction evidence="12">
        <text>ATP + H2O + cellular proteinSide 1 = ADP + phosphate + cellular proteinSide 2.</text>
        <dbReference type="EC" id="7.4.2.8"/>
    </reaction>
</comment>
<keyword evidence="5 12" id="KW-0963">Cytoplasm</keyword>
<dbReference type="InterPro" id="IPR011115">
    <property type="entry name" value="SecA_DEAD"/>
</dbReference>
<evidence type="ECO:0000256" key="2">
    <source>
        <dbReference type="ARBA" id="ARBA00007650"/>
    </source>
</evidence>
<dbReference type="InterPro" id="IPR014001">
    <property type="entry name" value="Helicase_ATP-bd"/>
</dbReference>
<accession>A0A160IQX4</accession>
<dbReference type="EC" id="7.4.2.8" evidence="12"/>
<dbReference type="SUPFAM" id="SSF52540">
    <property type="entry name" value="P-loop containing nucleoside triphosphate hydrolases"/>
    <property type="match status" value="2"/>
</dbReference>
<dbReference type="FunFam" id="3.40.50.300:FF:000429">
    <property type="entry name" value="Preprotein translocase subunit SecA"/>
    <property type="match status" value="1"/>
</dbReference>
<protein>
    <recommendedName>
        <fullName evidence="12 13">Protein translocase subunit SecA</fullName>
        <ecNumber evidence="12">7.4.2.8</ecNumber>
    </recommendedName>
</protein>
<name>A0A160IQX4_9BACL</name>
<dbReference type="GO" id="GO:0005524">
    <property type="term" value="F:ATP binding"/>
    <property type="evidence" value="ECO:0007669"/>
    <property type="project" value="UniProtKB-UniRule"/>
</dbReference>
<sequence>MLLGLKASSESNKTFKRFKKSIETINKLESSYQKLSDLELKEKTLLFKEALSNGKSIDDISEEAFATVREAAFRVLGLRAYDVQLIGGLALLNNEIAEMQTGEGKTLVAAFPSYVKALEGKGSHVITVNEYLANRDYETIGKIHEFLGLTVGLNISQMEPVEKQQAYLCDLTYGTGSEFGFDYLRDNMVQDISQRVQRPLHFALIDEVDSILIDEAKTPLVIASKSSESANLFKVTALVVESFQNDVDYNLEVNTKQVFLTDEGVNKIERAFGINNLYDAEHQLLNHFVNQSLKALVIMRKDIDYIIREGKIMLVDQFTGRVMDGRSYSNGLHQAIEAKEGVEITEENQTFATITIQNYFQLYRSLSGLTGTALTDKDEFLQTYGLAVSVIPTNRDRQRIDLEDVVYETSEQKYKKIIDTVKELYKEKRPVLIGTTSIEQSEKLAEGLKKAKIPHQLLNAKSEELEAEMISKAGKQGMITIATNMAGRGTDIMLDEKVKQAGGLFILGTERHESRRIDNQLRGRAGRQGDPGTTQFVISLEDELFNLYDQELIENWKKKVKTDESGRVLSTKAIKYISNVQEAIESIHYSSRSHMLKLESVIENQRDTIYKLRNELLETDNIRDRAEETMRSTGLMIIEQECQEELVAEEWDLAQLVKQLSEILPFESFSMEDIKGKERYEIEAEFLLKVKHAFQQEELLQLCQSEQVRGVYLQTLDQNWIRHLENMQNLKEGINLHSYGQEDPTRAFEKNGFALFQEMTFDLNKEILNRIKLLLQMEFNQNITDQALSTMEV</sequence>
<dbReference type="GO" id="GO:0006605">
    <property type="term" value="P:protein targeting"/>
    <property type="evidence" value="ECO:0007669"/>
    <property type="project" value="UniProtKB-UniRule"/>
</dbReference>
<dbReference type="InterPro" id="IPR027417">
    <property type="entry name" value="P-loop_NTPase"/>
</dbReference>
<evidence type="ECO:0000256" key="9">
    <source>
        <dbReference type="ARBA" id="ARBA00022967"/>
    </source>
</evidence>
<dbReference type="Pfam" id="PF01043">
    <property type="entry name" value="SecA_PP_bind"/>
    <property type="match status" value="1"/>
</dbReference>
<dbReference type="CDD" id="cd17928">
    <property type="entry name" value="DEXDc_SecA"/>
    <property type="match status" value="1"/>
</dbReference>
<dbReference type="Pfam" id="PF21090">
    <property type="entry name" value="P-loop_SecA"/>
    <property type="match status" value="1"/>
</dbReference>
<evidence type="ECO:0000256" key="1">
    <source>
        <dbReference type="ARBA" id="ARBA00004170"/>
    </source>
</evidence>
<feature type="binding site" evidence="12">
    <location>
        <position position="491"/>
    </location>
    <ligand>
        <name>ATP</name>
        <dbReference type="ChEBI" id="CHEBI:30616"/>
    </ligand>
</feature>
<evidence type="ECO:0000256" key="3">
    <source>
        <dbReference type="ARBA" id="ARBA00022448"/>
    </source>
</evidence>
<comment type="function">
    <text evidence="12">Part of the Sec protein translocase complex. Interacts with the SecYEG preprotein conducting channel. Has a central role in coupling the hydrolysis of ATP to the transfer of proteins into and across the cell membrane, serving as an ATP-driven molecular motor driving the stepwise translocation of polypeptide chains across the membrane.</text>
</comment>
<evidence type="ECO:0000256" key="11">
    <source>
        <dbReference type="ARBA" id="ARBA00023136"/>
    </source>
</evidence>
<keyword evidence="8 12" id="KW-0653">Protein transport</keyword>
<dbReference type="Gene3D" id="3.40.50.300">
    <property type="entry name" value="P-loop containing nucleotide triphosphate hydrolases"/>
    <property type="match status" value="3"/>
</dbReference>
<organism evidence="17 18">
    <name type="scientific">Fictibacillus phosphorivorans</name>
    <dbReference type="NCBI Taxonomy" id="1221500"/>
    <lineage>
        <taxon>Bacteria</taxon>
        <taxon>Bacillati</taxon>
        <taxon>Bacillota</taxon>
        <taxon>Bacilli</taxon>
        <taxon>Bacillales</taxon>
        <taxon>Fictibacillaceae</taxon>
        <taxon>Fictibacillus</taxon>
    </lineage>
</organism>
<dbReference type="PROSITE" id="PS01312">
    <property type="entry name" value="SECA"/>
    <property type="match status" value="1"/>
</dbReference>
<keyword evidence="11 12" id="KW-0472">Membrane</keyword>
<dbReference type="InterPro" id="IPR036266">
    <property type="entry name" value="SecA_Wing/Scaffold_sf"/>
</dbReference>
<dbReference type="PROSITE" id="PS51196">
    <property type="entry name" value="SECA_MOTOR_DEAD"/>
    <property type="match status" value="1"/>
</dbReference>
<evidence type="ECO:0000256" key="4">
    <source>
        <dbReference type="ARBA" id="ARBA00022475"/>
    </source>
</evidence>
<keyword evidence="9 12" id="KW-1278">Translocase</keyword>
<keyword evidence="7 12" id="KW-0067">ATP-binding</keyword>
<dbReference type="CDD" id="cd18803">
    <property type="entry name" value="SF2_C_secA"/>
    <property type="match status" value="1"/>
</dbReference>
<dbReference type="InterPro" id="IPR020937">
    <property type="entry name" value="SecA_CS"/>
</dbReference>
<dbReference type="PANTHER" id="PTHR30612">
    <property type="entry name" value="SECA INNER MEMBRANE COMPONENT OF SEC PROTEIN SECRETION SYSTEM"/>
    <property type="match status" value="1"/>
</dbReference>
<evidence type="ECO:0000256" key="13">
    <source>
        <dbReference type="RuleBase" id="RU003874"/>
    </source>
</evidence>
<dbReference type="SMART" id="SM00957">
    <property type="entry name" value="SecA_DEAD"/>
    <property type="match status" value="1"/>
</dbReference>
<evidence type="ECO:0000256" key="6">
    <source>
        <dbReference type="ARBA" id="ARBA00022741"/>
    </source>
</evidence>
<gene>
    <name evidence="12 17" type="primary">secA</name>
    <name evidence="17" type="ORF">ABE65_018225</name>
</gene>
<dbReference type="GO" id="GO:0031522">
    <property type="term" value="C:cell envelope Sec protein transport complex"/>
    <property type="evidence" value="ECO:0007669"/>
    <property type="project" value="TreeGrafter"/>
</dbReference>
<dbReference type="SUPFAM" id="SSF81767">
    <property type="entry name" value="Pre-protein crosslinking domain of SecA"/>
    <property type="match status" value="1"/>
</dbReference>
<dbReference type="GO" id="GO:0017038">
    <property type="term" value="P:protein import"/>
    <property type="evidence" value="ECO:0007669"/>
    <property type="project" value="InterPro"/>
</dbReference>
<keyword evidence="3 12" id="KW-0813">Transport</keyword>
<dbReference type="AlphaFoldDB" id="A0A160IQX4"/>
<feature type="domain" description="SecA family profile" evidence="16">
    <location>
        <begin position="1"/>
        <end position="569"/>
    </location>
</feature>
<evidence type="ECO:0000259" key="15">
    <source>
        <dbReference type="PROSITE" id="PS51194"/>
    </source>
</evidence>
<dbReference type="NCBIfam" id="TIGR00963">
    <property type="entry name" value="secA"/>
    <property type="match status" value="1"/>
</dbReference>
<evidence type="ECO:0000256" key="8">
    <source>
        <dbReference type="ARBA" id="ARBA00022927"/>
    </source>
</evidence>
<dbReference type="InterPro" id="IPR036670">
    <property type="entry name" value="SecA_X-link_sf"/>
</dbReference>
<dbReference type="SMART" id="SM00958">
    <property type="entry name" value="SecA_PP_bind"/>
    <property type="match status" value="1"/>
</dbReference>
<evidence type="ECO:0000256" key="7">
    <source>
        <dbReference type="ARBA" id="ARBA00022840"/>
    </source>
</evidence>
<dbReference type="Pfam" id="PF07517">
    <property type="entry name" value="SecA_DEAD"/>
    <property type="match status" value="1"/>
</dbReference>
<dbReference type="InterPro" id="IPR001650">
    <property type="entry name" value="Helicase_C-like"/>
</dbReference>
<keyword evidence="4 12" id="KW-1003">Cell membrane</keyword>
<dbReference type="InterPro" id="IPR030908">
    <property type="entry name" value="SecA2_Bac_anthr"/>
</dbReference>
<dbReference type="Proteomes" id="UP000076623">
    <property type="component" value="Chromosome"/>
</dbReference>
<evidence type="ECO:0000259" key="14">
    <source>
        <dbReference type="PROSITE" id="PS51192"/>
    </source>
</evidence>
<feature type="domain" description="Helicase C-terminal" evidence="15">
    <location>
        <begin position="401"/>
        <end position="575"/>
    </location>
</feature>
<dbReference type="GO" id="GO:0008564">
    <property type="term" value="F:protein-exporting ATPase activity"/>
    <property type="evidence" value="ECO:0007669"/>
    <property type="project" value="UniProtKB-EC"/>
</dbReference>
<dbReference type="GO" id="GO:0005886">
    <property type="term" value="C:plasma membrane"/>
    <property type="evidence" value="ECO:0007669"/>
    <property type="project" value="UniProtKB-SubCell"/>
</dbReference>
<evidence type="ECO:0000256" key="10">
    <source>
        <dbReference type="ARBA" id="ARBA00023010"/>
    </source>
</evidence>
<dbReference type="FunFam" id="3.90.1440.10:FF:000003">
    <property type="entry name" value="Preprotein translocase SecA subunit"/>
    <property type="match status" value="1"/>
</dbReference>
<evidence type="ECO:0000256" key="5">
    <source>
        <dbReference type="ARBA" id="ARBA00022490"/>
    </source>
</evidence>
<dbReference type="HAMAP" id="MF_01382">
    <property type="entry name" value="SecA"/>
    <property type="match status" value="1"/>
</dbReference>